<evidence type="ECO:0000313" key="2">
    <source>
        <dbReference type="EMBL" id="SCG85455.1"/>
    </source>
</evidence>
<reference evidence="2 3" key="1">
    <citation type="submission" date="2016-08" db="EMBL/GenBank/DDBJ databases">
        <authorList>
            <person name="Seilhamer J.J."/>
        </authorList>
    </citation>
    <scope>NUCLEOTIDE SEQUENCE [LARGE SCALE GENOMIC DNA]</scope>
    <source>
        <strain evidence="2">Buetzberg</strain>
    </source>
</reference>
<dbReference type="AlphaFoldDB" id="A0A1D3L1M3"/>
<feature type="region of interest" description="Disordered" evidence="1">
    <location>
        <begin position="128"/>
        <end position="154"/>
    </location>
</feature>
<evidence type="ECO:0000256" key="1">
    <source>
        <dbReference type="SAM" id="MobiDB-lite"/>
    </source>
</evidence>
<evidence type="ECO:0000313" key="3">
    <source>
        <dbReference type="Proteomes" id="UP000094707"/>
    </source>
</evidence>
<dbReference type="KEGG" id="mcub:MCBB_0891"/>
<dbReference type="PATRIC" id="fig|129848.4.peg.895"/>
<feature type="region of interest" description="Disordered" evidence="1">
    <location>
        <begin position="97"/>
        <end position="116"/>
    </location>
</feature>
<dbReference type="RefSeq" id="WP_231916407.1">
    <property type="nucleotide sequence ID" value="NZ_LT607756.1"/>
</dbReference>
<organism evidence="2 3">
    <name type="scientific">Methanobacterium congolense</name>
    <dbReference type="NCBI Taxonomy" id="118062"/>
    <lineage>
        <taxon>Archaea</taxon>
        <taxon>Methanobacteriati</taxon>
        <taxon>Methanobacteriota</taxon>
        <taxon>Methanomada group</taxon>
        <taxon>Methanobacteria</taxon>
        <taxon>Methanobacteriales</taxon>
        <taxon>Methanobacteriaceae</taxon>
        <taxon>Methanobacterium</taxon>
    </lineage>
</organism>
<dbReference type="EMBL" id="LT607756">
    <property type="protein sequence ID" value="SCG85455.1"/>
    <property type="molecule type" value="Genomic_DNA"/>
</dbReference>
<protein>
    <submittedName>
        <fullName evidence="2">Uncharacterized protein</fullName>
    </submittedName>
</protein>
<keyword evidence="3" id="KW-1185">Reference proteome</keyword>
<feature type="compositionally biased region" description="Basic and acidic residues" evidence="1">
    <location>
        <begin position="103"/>
        <end position="116"/>
    </location>
</feature>
<name>A0A1D3L1M3_9EURY</name>
<dbReference type="Proteomes" id="UP000094707">
    <property type="component" value="Chromosome I"/>
</dbReference>
<gene>
    <name evidence="2" type="ORF">MCBB_0891</name>
</gene>
<proteinExistence type="predicted"/>
<dbReference type="GeneID" id="30411739"/>
<sequence>MKLGRGGGTINRKCKYAAVFTLCLIFSALPFAGAVKTNDTVKDSLNGNFNEKLNETTNLTDNSQKTGSEVYNVAKVQPWFQDQGYYTRAINGSYGHYNSETKNSSEDSEKSSSAWTEEHMTRSLGQVLNATVPKPSSADVEVNSSLDSSAKDRAGAKTVVTKTSRVTVTKNTISGWFMPTGIYGSNYAYRWYYKTWLNYDPSSGRWGVLEYNPKHAQGAELTSSVTGVDYDGVTGYEKEYSPRWHLSKP</sequence>
<accession>A0A1D3L1M3</accession>